<dbReference type="PANTHER" id="PTHR30363:SF56">
    <property type="entry name" value="TRANSCRIPTIONAL REGULATOR, DEOR FAMILY"/>
    <property type="match status" value="1"/>
</dbReference>
<dbReference type="EMBL" id="APBN01000010">
    <property type="protein sequence ID" value="EMT51072.1"/>
    <property type="molecule type" value="Genomic_DNA"/>
</dbReference>
<name>M8DCI4_9BACL</name>
<dbReference type="SUPFAM" id="SSF100950">
    <property type="entry name" value="NagB/RpiA/CoA transferase-like"/>
    <property type="match status" value="1"/>
</dbReference>
<dbReference type="GO" id="GO:0003677">
    <property type="term" value="F:DNA binding"/>
    <property type="evidence" value="ECO:0007669"/>
    <property type="project" value="UniProtKB-KW"/>
</dbReference>
<reference evidence="5 6" key="1">
    <citation type="submission" date="2013-03" db="EMBL/GenBank/DDBJ databases">
        <title>Assembly of a new bacterial strain Brevibacillus borstelensis AK1.</title>
        <authorList>
            <person name="Rajan I."/>
            <person name="PoliReddy D."/>
            <person name="Sugumar T."/>
            <person name="Rathinam K."/>
            <person name="Alqarawi S."/>
            <person name="Khalil A.B."/>
            <person name="Sivakumar N."/>
        </authorList>
    </citation>
    <scope>NUCLEOTIDE SEQUENCE [LARGE SCALE GENOMIC DNA]</scope>
    <source>
        <strain evidence="5 6">AK1</strain>
    </source>
</reference>
<dbReference type="PROSITE" id="PS51000">
    <property type="entry name" value="HTH_DEOR_2"/>
    <property type="match status" value="1"/>
</dbReference>
<dbReference type="PROSITE" id="PS00894">
    <property type="entry name" value="HTH_DEOR_1"/>
    <property type="match status" value="1"/>
</dbReference>
<evidence type="ECO:0000313" key="6">
    <source>
        <dbReference type="Proteomes" id="UP000012081"/>
    </source>
</evidence>
<dbReference type="InterPro" id="IPR014036">
    <property type="entry name" value="DeoR-like_C"/>
</dbReference>
<dbReference type="PANTHER" id="PTHR30363">
    <property type="entry name" value="HTH-TYPE TRANSCRIPTIONAL REGULATOR SRLR-RELATED"/>
    <property type="match status" value="1"/>
</dbReference>
<protein>
    <submittedName>
        <fullName evidence="5">Transcriptional repressor of the fructose operon</fullName>
    </submittedName>
</protein>
<dbReference type="GO" id="GO:0003700">
    <property type="term" value="F:DNA-binding transcription factor activity"/>
    <property type="evidence" value="ECO:0007669"/>
    <property type="project" value="InterPro"/>
</dbReference>
<keyword evidence="1" id="KW-0805">Transcription regulation</keyword>
<dbReference type="SMART" id="SM00420">
    <property type="entry name" value="HTH_DEOR"/>
    <property type="match status" value="1"/>
</dbReference>
<dbReference type="SUPFAM" id="SSF46785">
    <property type="entry name" value="Winged helix' DNA-binding domain"/>
    <property type="match status" value="1"/>
</dbReference>
<evidence type="ECO:0000256" key="2">
    <source>
        <dbReference type="ARBA" id="ARBA00023125"/>
    </source>
</evidence>
<keyword evidence="2" id="KW-0238">DNA-binding</keyword>
<dbReference type="InterPro" id="IPR018356">
    <property type="entry name" value="Tscrpt_reg_HTH_DeoR_CS"/>
</dbReference>
<dbReference type="PRINTS" id="PR00037">
    <property type="entry name" value="HTHLACR"/>
</dbReference>
<keyword evidence="3" id="KW-0804">Transcription</keyword>
<dbReference type="Proteomes" id="UP000012081">
    <property type="component" value="Unassembled WGS sequence"/>
</dbReference>
<dbReference type="InterPro" id="IPR036390">
    <property type="entry name" value="WH_DNA-bd_sf"/>
</dbReference>
<sequence>MLFLFCYGGKEVVMLTPERHEMILKALKEKGVVRILELVEMTGASESTVRRDLSDLEEQRLLKRVHGGAALLQSKIEEPSIQEKAVKHEKEKVAIAKYAASLIEEGDSIFIDAGTTTYQMLAFIPHENIIVVTNGIDIALQLSQRKIKTILLGGEMKAATLSLVGRDAVNTISQYRFDKCFLGMNGIDKKHGLTTPDPDEAYVKQLALHYADECFVLCDSNKFSRVTFAKVGDMDRVTVITDDGLPDEEQREYAKLTQLKVVKA</sequence>
<evidence type="ECO:0000256" key="1">
    <source>
        <dbReference type="ARBA" id="ARBA00023015"/>
    </source>
</evidence>
<dbReference type="InterPro" id="IPR001034">
    <property type="entry name" value="DeoR_HTH"/>
</dbReference>
<organism evidence="5 6">
    <name type="scientific">Brevibacillus borstelensis AK1</name>
    <dbReference type="NCBI Taxonomy" id="1300222"/>
    <lineage>
        <taxon>Bacteria</taxon>
        <taxon>Bacillati</taxon>
        <taxon>Bacillota</taxon>
        <taxon>Bacilli</taxon>
        <taxon>Bacillales</taxon>
        <taxon>Paenibacillaceae</taxon>
        <taxon>Brevibacillus</taxon>
    </lineage>
</organism>
<evidence type="ECO:0000313" key="5">
    <source>
        <dbReference type="EMBL" id="EMT51072.1"/>
    </source>
</evidence>
<dbReference type="AlphaFoldDB" id="M8DCI4"/>
<gene>
    <name evidence="5" type="ORF">I532_19187</name>
</gene>
<dbReference type="Pfam" id="PF00455">
    <property type="entry name" value="DeoRC"/>
    <property type="match status" value="1"/>
</dbReference>
<accession>M8DCI4</accession>
<dbReference type="Pfam" id="PF08220">
    <property type="entry name" value="HTH_DeoR"/>
    <property type="match status" value="1"/>
</dbReference>
<dbReference type="PATRIC" id="fig|1300222.3.peg.4029"/>
<evidence type="ECO:0000259" key="4">
    <source>
        <dbReference type="PROSITE" id="PS51000"/>
    </source>
</evidence>
<dbReference type="Gene3D" id="3.40.50.1360">
    <property type="match status" value="1"/>
</dbReference>
<evidence type="ECO:0000256" key="3">
    <source>
        <dbReference type="ARBA" id="ARBA00023163"/>
    </source>
</evidence>
<dbReference type="STRING" id="1300222.I532_19187"/>
<keyword evidence="6" id="KW-1185">Reference proteome</keyword>
<dbReference type="SMART" id="SM01134">
    <property type="entry name" value="DeoRC"/>
    <property type="match status" value="1"/>
</dbReference>
<dbReference type="InterPro" id="IPR036388">
    <property type="entry name" value="WH-like_DNA-bd_sf"/>
</dbReference>
<dbReference type="Gene3D" id="1.10.10.10">
    <property type="entry name" value="Winged helix-like DNA-binding domain superfamily/Winged helix DNA-binding domain"/>
    <property type="match status" value="1"/>
</dbReference>
<dbReference type="InterPro" id="IPR050313">
    <property type="entry name" value="Carb_Metab_HTH_regulators"/>
</dbReference>
<feature type="domain" description="HTH deoR-type" evidence="4">
    <location>
        <begin position="16"/>
        <end position="71"/>
    </location>
</feature>
<dbReference type="InterPro" id="IPR037171">
    <property type="entry name" value="NagB/RpiA_transferase-like"/>
</dbReference>
<proteinExistence type="predicted"/>
<comment type="caution">
    <text evidence="5">The sequence shown here is derived from an EMBL/GenBank/DDBJ whole genome shotgun (WGS) entry which is preliminary data.</text>
</comment>